<protein>
    <submittedName>
        <fullName evidence="3">Putative membrane protein</fullName>
    </submittedName>
</protein>
<dbReference type="eggNOG" id="ENOG5033MFY">
    <property type="taxonomic scope" value="Bacteria"/>
</dbReference>
<evidence type="ECO:0000313" key="3">
    <source>
        <dbReference type="EMBL" id="CCH35037.1"/>
    </source>
</evidence>
<keyword evidence="2" id="KW-1133">Transmembrane helix</keyword>
<name>K0KBW7_SACES</name>
<reference evidence="3 4" key="1">
    <citation type="journal article" date="2012" name="BMC Genomics">
        <title>Complete genome sequence of Saccharothrix espanaensis DSM 44229T and comparison to the other completely sequenced Pseudonocardiaceae.</title>
        <authorList>
            <person name="Strobel T."/>
            <person name="Al-Dilaimi A."/>
            <person name="Blom J."/>
            <person name="Gessner A."/>
            <person name="Kalinowski J."/>
            <person name="Luzhetska M."/>
            <person name="Puhler A."/>
            <person name="Szczepanowski R."/>
            <person name="Bechthold A."/>
            <person name="Ruckert C."/>
        </authorList>
    </citation>
    <scope>NUCLEOTIDE SEQUENCE [LARGE SCALE GENOMIC DNA]</scope>
    <source>
        <strain evidence="4">ATCC 51144 / DSM 44229 / JCM 9112 / NBRC 15066 / NRRL 15764</strain>
    </source>
</reference>
<evidence type="ECO:0000256" key="1">
    <source>
        <dbReference type="SAM" id="MobiDB-lite"/>
    </source>
</evidence>
<evidence type="ECO:0000256" key="2">
    <source>
        <dbReference type="SAM" id="Phobius"/>
    </source>
</evidence>
<dbReference type="Proteomes" id="UP000006281">
    <property type="component" value="Chromosome"/>
</dbReference>
<accession>K0KBW7</accession>
<feature type="compositionally biased region" description="Pro residues" evidence="1">
    <location>
        <begin position="19"/>
        <end position="48"/>
    </location>
</feature>
<feature type="region of interest" description="Disordered" evidence="1">
    <location>
        <begin position="1"/>
        <end position="86"/>
    </location>
</feature>
<keyword evidence="4" id="KW-1185">Reference proteome</keyword>
<gene>
    <name evidence="3" type="ordered locus">BN6_78190</name>
</gene>
<keyword evidence="2" id="KW-0812">Transmembrane</keyword>
<dbReference type="KEGG" id="sesp:BN6_78190"/>
<keyword evidence="2" id="KW-0472">Membrane</keyword>
<evidence type="ECO:0000313" key="4">
    <source>
        <dbReference type="Proteomes" id="UP000006281"/>
    </source>
</evidence>
<dbReference type="EMBL" id="HE804045">
    <property type="protein sequence ID" value="CCH35037.1"/>
    <property type="molecule type" value="Genomic_DNA"/>
</dbReference>
<proteinExistence type="predicted"/>
<dbReference type="PATRIC" id="fig|1179773.3.peg.7893"/>
<feature type="compositionally biased region" description="Low complexity" evidence="1">
    <location>
        <begin position="1"/>
        <end position="18"/>
    </location>
</feature>
<dbReference type="AlphaFoldDB" id="K0KBW7"/>
<sequence length="288" mass="30515">MNAPHNQPNQPNQPGFGQTPPPGYGPPPGQPGYGPPPPGQPGYGPPQGFPGQPGQPGAGQHSPGQHGPGQPGPGQPGGYGPQPPKKKRTGLIVGLAVGAVVLVVAGVFGKLYLDYSKEPGGGPGEQPIARCELSAELRSQAHVSSFRLVQAPHEGEKGLKQTHCAWEQTKGKDGRNPRVLSFLVYDFDKFSDKPDRNLEQARNNYSGFNSYASGQQAKPVPGLGDEAILVAPSQKADLTEVNLLVRKGAVVWNIRYSGHDKGFFSDAEFPIEDAEAVVRKTGEEVTKR</sequence>
<feature type="transmembrane region" description="Helical" evidence="2">
    <location>
        <begin position="91"/>
        <end position="113"/>
    </location>
</feature>
<organism evidence="3 4">
    <name type="scientific">Saccharothrix espanaensis (strain ATCC 51144 / DSM 44229 / JCM 9112 / NBRC 15066 / NRRL 15764)</name>
    <dbReference type="NCBI Taxonomy" id="1179773"/>
    <lineage>
        <taxon>Bacteria</taxon>
        <taxon>Bacillati</taxon>
        <taxon>Actinomycetota</taxon>
        <taxon>Actinomycetes</taxon>
        <taxon>Pseudonocardiales</taxon>
        <taxon>Pseudonocardiaceae</taxon>
        <taxon>Saccharothrix</taxon>
    </lineage>
</organism>
<dbReference type="HOGENOM" id="CLU_1096849_0_0_11"/>